<dbReference type="EMBL" id="JBHFQA010000015">
    <property type="protein sequence ID" value="KAL2087210.1"/>
    <property type="molecule type" value="Genomic_DNA"/>
</dbReference>
<dbReference type="Gene3D" id="3.30.420.10">
    <property type="entry name" value="Ribonuclease H-like superfamily/Ribonuclease H"/>
    <property type="match status" value="1"/>
</dbReference>
<dbReference type="InterPro" id="IPR038717">
    <property type="entry name" value="Tc1-like_DDE_dom"/>
</dbReference>
<feature type="domain" description="Tc1-like transposase DDE" evidence="1">
    <location>
        <begin position="143"/>
        <end position="291"/>
    </location>
</feature>
<dbReference type="SUPFAM" id="SSF46689">
    <property type="entry name" value="Homeodomain-like"/>
    <property type="match status" value="1"/>
</dbReference>
<sequence length="331" mass="38459">MLVNEQVSELIKSLRMQGWTTRAIAKHLEHSGIQPSLSTIRRHCRRDVVRRQNKPRKLTSQVMEKIDSILKTDDELTAGNIRALLQRQHNVTLALCTVRKAVRRLGWSYGKPRFIPMTREKNKELRLRQAQDWKAAGEKFDNVLFTDESTVALERFALQCWRKRSARGMAKHRVKHPVKLHVWGGISRSGPGPLLIFDGIMDRQFYAEEIIKKVAGPYLREKFYMSTHRFFQDNDPKHTAISVRACMQSEGINWVPTPAESPDLNPIELVWASMKRYIRREAKPKNRDELISAIDSFWKHKLTRRACNNYIDHLDKVIDQVIALRGEATGM</sequence>
<reference evidence="2 3" key="1">
    <citation type="submission" date="2024-09" db="EMBL/GenBank/DDBJ databases">
        <title>A chromosome-level genome assembly of Gray's grenadier anchovy, Coilia grayii.</title>
        <authorList>
            <person name="Fu Z."/>
        </authorList>
    </citation>
    <scope>NUCLEOTIDE SEQUENCE [LARGE SCALE GENOMIC DNA]</scope>
    <source>
        <strain evidence="2">G4</strain>
        <tissue evidence="2">Muscle</tissue>
    </source>
</reference>
<organism evidence="2 3">
    <name type="scientific">Coilia grayii</name>
    <name type="common">Gray's grenadier anchovy</name>
    <dbReference type="NCBI Taxonomy" id="363190"/>
    <lineage>
        <taxon>Eukaryota</taxon>
        <taxon>Metazoa</taxon>
        <taxon>Chordata</taxon>
        <taxon>Craniata</taxon>
        <taxon>Vertebrata</taxon>
        <taxon>Euteleostomi</taxon>
        <taxon>Actinopterygii</taxon>
        <taxon>Neopterygii</taxon>
        <taxon>Teleostei</taxon>
        <taxon>Clupei</taxon>
        <taxon>Clupeiformes</taxon>
        <taxon>Clupeoidei</taxon>
        <taxon>Engraulidae</taxon>
        <taxon>Coilinae</taxon>
        <taxon>Coilia</taxon>
    </lineage>
</organism>
<dbReference type="InterPro" id="IPR036397">
    <property type="entry name" value="RNaseH_sf"/>
</dbReference>
<accession>A0ABD1JLE6</accession>
<gene>
    <name evidence="2" type="ORF">ACEWY4_018269</name>
</gene>
<dbReference type="Pfam" id="PF13358">
    <property type="entry name" value="DDE_3"/>
    <property type="match status" value="1"/>
</dbReference>
<evidence type="ECO:0000259" key="1">
    <source>
        <dbReference type="Pfam" id="PF13358"/>
    </source>
</evidence>
<dbReference type="InterPro" id="IPR009057">
    <property type="entry name" value="Homeodomain-like_sf"/>
</dbReference>
<evidence type="ECO:0000313" key="2">
    <source>
        <dbReference type="EMBL" id="KAL2087210.1"/>
    </source>
</evidence>
<dbReference type="Proteomes" id="UP001591681">
    <property type="component" value="Unassembled WGS sequence"/>
</dbReference>
<protein>
    <recommendedName>
        <fullName evidence="1">Tc1-like transposase DDE domain-containing protein</fullName>
    </recommendedName>
</protein>
<keyword evidence="3" id="KW-1185">Reference proteome</keyword>
<name>A0ABD1JLE6_9TELE</name>
<dbReference type="PANTHER" id="PTHR23022:SF135">
    <property type="entry name" value="SI:DKEY-77F5.3"/>
    <property type="match status" value="1"/>
</dbReference>
<evidence type="ECO:0000313" key="3">
    <source>
        <dbReference type="Proteomes" id="UP001591681"/>
    </source>
</evidence>
<dbReference type="PANTHER" id="PTHR23022">
    <property type="entry name" value="TRANSPOSABLE ELEMENT-RELATED"/>
    <property type="match status" value="1"/>
</dbReference>
<comment type="caution">
    <text evidence="2">The sequence shown here is derived from an EMBL/GenBank/DDBJ whole genome shotgun (WGS) entry which is preliminary data.</text>
</comment>
<dbReference type="InterPro" id="IPR052338">
    <property type="entry name" value="Transposase_5"/>
</dbReference>
<proteinExistence type="predicted"/>
<dbReference type="AlphaFoldDB" id="A0ABD1JLE6"/>